<dbReference type="Proteomes" id="UP001139006">
    <property type="component" value="Unassembled WGS sequence"/>
</dbReference>
<dbReference type="EMBL" id="JAIULA010000062">
    <property type="protein sequence ID" value="MCP0888113.1"/>
    <property type="molecule type" value="Genomic_DNA"/>
</dbReference>
<feature type="binding site" evidence="2">
    <location>
        <begin position="87"/>
        <end position="88"/>
    </location>
    <ligand>
        <name>ATP</name>
        <dbReference type="ChEBI" id="CHEBI:30616"/>
    </ligand>
</feature>
<keyword evidence="2" id="KW-0067">ATP-binding</keyword>
<dbReference type="Pfam" id="PF02661">
    <property type="entry name" value="Fic"/>
    <property type="match status" value="1"/>
</dbReference>
<gene>
    <name evidence="4" type="ORF">LB941_12410</name>
</gene>
<accession>A0A9X2FSU5</accession>
<proteinExistence type="predicted"/>
<dbReference type="RefSeq" id="WP_253362277.1">
    <property type="nucleotide sequence ID" value="NZ_JAIULA010000062.1"/>
</dbReference>
<evidence type="ECO:0000256" key="1">
    <source>
        <dbReference type="PIRSR" id="PIRSR640198-1"/>
    </source>
</evidence>
<evidence type="ECO:0000313" key="5">
    <source>
        <dbReference type="Proteomes" id="UP001139006"/>
    </source>
</evidence>
<dbReference type="InterPro" id="IPR040198">
    <property type="entry name" value="Fido_containing"/>
</dbReference>
<feature type="active site" evidence="1">
    <location>
        <position position="46"/>
    </location>
</feature>
<feature type="binding site" evidence="2">
    <location>
        <begin position="50"/>
        <end position="57"/>
    </location>
    <ligand>
        <name>ATP</name>
        <dbReference type="ChEBI" id="CHEBI:30616"/>
    </ligand>
</feature>
<name>A0A9X2FSU5_9LACO</name>
<evidence type="ECO:0000313" key="4">
    <source>
        <dbReference type="EMBL" id="MCP0888113.1"/>
    </source>
</evidence>
<keyword evidence="5" id="KW-1185">Reference proteome</keyword>
<dbReference type="Gene3D" id="1.10.3290.10">
    <property type="entry name" value="Fido-like domain"/>
    <property type="match status" value="1"/>
</dbReference>
<dbReference type="AlphaFoldDB" id="A0A9X2FSU5"/>
<organism evidence="4 5">
    <name type="scientific">Ligilactobacillus ubinensis</name>
    <dbReference type="NCBI Taxonomy" id="2876789"/>
    <lineage>
        <taxon>Bacteria</taxon>
        <taxon>Bacillati</taxon>
        <taxon>Bacillota</taxon>
        <taxon>Bacilli</taxon>
        <taxon>Lactobacillales</taxon>
        <taxon>Lactobacillaceae</taxon>
        <taxon>Ligilactobacillus</taxon>
    </lineage>
</organism>
<keyword evidence="2" id="KW-0547">Nucleotide-binding</keyword>
<evidence type="ECO:0000256" key="2">
    <source>
        <dbReference type="PIRSR" id="PIRSR640198-2"/>
    </source>
</evidence>
<comment type="caution">
    <text evidence="4">The sequence shown here is derived from an EMBL/GenBank/DDBJ whole genome shotgun (WGS) entry which is preliminary data.</text>
</comment>
<dbReference type="SUPFAM" id="SSF140931">
    <property type="entry name" value="Fic-like"/>
    <property type="match status" value="1"/>
</dbReference>
<dbReference type="InterPro" id="IPR036597">
    <property type="entry name" value="Fido-like_dom_sf"/>
</dbReference>
<dbReference type="GO" id="GO:0005524">
    <property type="term" value="F:ATP binding"/>
    <property type="evidence" value="ECO:0007669"/>
    <property type="project" value="UniProtKB-KW"/>
</dbReference>
<dbReference type="PANTHER" id="PTHR13504">
    <property type="entry name" value="FIDO DOMAIN-CONTAINING PROTEIN DDB_G0283145"/>
    <property type="match status" value="1"/>
</dbReference>
<evidence type="ECO:0000259" key="3">
    <source>
        <dbReference type="PROSITE" id="PS51459"/>
    </source>
</evidence>
<sequence length="115" mass="13239">GNVVHMGARPQFIGNLMDELFDWGANDDTPEIIKSCVFHYEIETIHPFEDGNGRMGRLWQTVILANWNSIFAWIPIETIIYQNQEAYYNVLAAADAQNESNVFIEFMLDIILETL</sequence>
<feature type="non-terminal residue" evidence="4">
    <location>
        <position position="115"/>
    </location>
</feature>
<dbReference type="InterPro" id="IPR003812">
    <property type="entry name" value="Fido"/>
</dbReference>
<dbReference type="PANTHER" id="PTHR13504:SF38">
    <property type="entry name" value="FIDO DOMAIN-CONTAINING PROTEIN"/>
    <property type="match status" value="1"/>
</dbReference>
<protein>
    <submittedName>
        <fullName evidence="4">Fic family protein</fullName>
    </submittedName>
</protein>
<dbReference type="PROSITE" id="PS51459">
    <property type="entry name" value="FIDO"/>
    <property type="match status" value="1"/>
</dbReference>
<feature type="domain" description="Fido" evidence="3">
    <location>
        <begin position="1"/>
        <end position="109"/>
    </location>
</feature>
<reference evidence="4 5" key="1">
    <citation type="journal article" date="2023" name="Int. J. Syst. Evol. Microbiol.">
        <title>Ligilactobacillus ubinensis sp. nov., a novel species isolated from the wild ferment of a durian fruit (Durio zibethinus).</title>
        <authorList>
            <person name="Heng Y.C."/>
            <person name="Menon N."/>
            <person name="Chen B."/>
            <person name="Loo B.Z.L."/>
            <person name="Wong G.W.J."/>
            <person name="Lim A.C.H."/>
            <person name="Silvaraju S."/>
            <person name="Kittelmann S."/>
        </authorList>
    </citation>
    <scope>NUCLEOTIDE SEQUENCE [LARGE SCALE GENOMIC DNA]</scope>
    <source>
        <strain evidence="4 5">WILCCON 0076</strain>
    </source>
</reference>
<feature type="non-terminal residue" evidence="4">
    <location>
        <position position="1"/>
    </location>
</feature>